<reference evidence="4" key="1">
    <citation type="submission" date="2013-01" db="EMBL/GenBank/DDBJ databases">
        <title>Draft Genome Sequence of a Mulberry Tree, Morus notabilis C.K. Schneid.</title>
        <authorList>
            <person name="He N."/>
            <person name="Zhao S."/>
        </authorList>
    </citation>
    <scope>NUCLEOTIDE SEQUENCE</scope>
</reference>
<feature type="compositionally biased region" description="Basic and acidic residues" evidence="1">
    <location>
        <begin position="36"/>
        <end position="45"/>
    </location>
</feature>
<evidence type="ECO:0000313" key="3">
    <source>
        <dbReference type="EMBL" id="EXC52912.1"/>
    </source>
</evidence>
<dbReference type="EMBL" id="KE625450">
    <property type="protein sequence ID" value="EXC52912.1"/>
    <property type="molecule type" value="Genomic_DNA"/>
</dbReference>
<feature type="region of interest" description="Disordered" evidence="1">
    <location>
        <begin position="1"/>
        <end position="56"/>
    </location>
</feature>
<gene>
    <name evidence="3" type="ORF">L484_000312</name>
    <name evidence="2" type="ORF">L484_011951</name>
</gene>
<keyword evidence="4" id="KW-1185">Reference proteome</keyword>
<accession>W9SPV8</accession>
<evidence type="ECO:0000313" key="2">
    <source>
        <dbReference type="EMBL" id="EXC22227.1"/>
    </source>
</evidence>
<dbReference type="Proteomes" id="UP000030645">
    <property type="component" value="Unassembled WGS sequence"/>
</dbReference>
<proteinExistence type="predicted"/>
<dbReference type="EMBL" id="KE345967">
    <property type="protein sequence ID" value="EXC22227.1"/>
    <property type="molecule type" value="Genomic_DNA"/>
</dbReference>
<evidence type="ECO:0000313" key="4">
    <source>
        <dbReference type="Proteomes" id="UP000030645"/>
    </source>
</evidence>
<feature type="compositionally biased region" description="Basic and acidic residues" evidence="1">
    <location>
        <begin position="1"/>
        <end position="29"/>
    </location>
</feature>
<organism evidence="3 4">
    <name type="scientific">Morus notabilis</name>
    <dbReference type="NCBI Taxonomy" id="981085"/>
    <lineage>
        <taxon>Eukaryota</taxon>
        <taxon>Viridiplantae</taxon>
        <taxon>Streptophyta</taxon>
        <taxon>Embryophyta</taxon>
        <taxon>Tracheophyta</taxon>
        <taxon>Spermatophyta</taxon>
        <taxon>Magnoliopsida</taxon>
        <taxon>eudicotyledons</taxon>
        <taxon>Gunneridae</taxon>
        <taxon>Pentapetalae</taxon>
        <taxon>rosids</taxon>
        <taxon>fabids</taxon>
        <taxon>Rosales</taxon>
        <taxon>Moraceae</taxon>
        <taxon>Moreae</taxon>
        <taxon>Morus</taxon>
    </lineage>
</organism>
<evidence type="ECO:0000256" key="1">
    <source>
        <dbReference type="SAM" id="MobiDB-lite"/>
    </source>
</evidence>
<name>W9SPV8_9ROSA</name>
<protein>
    <submittedName>
        <fullName evidence="3">Uncharacterized protein</fullName>
    </submittedName>
</protein>
<sequence length="98" mass="11140">MFIEGALRKTAGDGKEEEEKKKAVDRRGEMSNALQWKDDHKEEGPMKGPWTAEKSRGEVRRAMSSWTADGLFFLLFFSISSGNRQNGKMEDRKETLVG</sequence>
<reference evidence="3" key="2">
    <citation type="submission" date="2013-06" db="EMBL/GenBank/DDBJ databases">
        <title>Draft Genome Sequence of a Mulberry Tree, Morus notabilis C.K. Schn.</title>
        <authorList>
            <person name="He N."/>
            <person name="Zhao S."/>
        </authorList>
    </citation>
    <scope>NUCLEOTIDE SEQUENCE</scope>
</reference>
<dbReference type="AlphaFoldDB" id="W9SPV8"/>